<accession>A0A4P7N195</accession>
<name>A0A4P7N195_PYROR</name>
<evidence type="ECO:0000313" key="9">
    <source>
        <dbReference type="Proteomes" id="UP000294847"/>
    </source>
</evidence>
<evidence type="ECO:0000256" key="1">
    <source>
        <dbReference type="ARBA" id="ARBA00001971"/>
    </source>
</evidence>
<dbReference type="PRINTS" id="PR00385">
    <property type="entry name" value="P450"/>
</dbReference>
<evidence type="ECO:0000256" key="6">
    <source>
        <dbReference type="PIRSR" id="PIRSR602401-1"/>
    </source>
</evidence>
<evidence type="ECO:0000313" key="8">
    <source>
        <dbReference type="EMBL" id="QBZ56128.1"/>
    </source>
</evidence>
<dbReference type="PRINTS" id="PR00463">
    <property type="entry name" value="EP450I"/>
</dbReference>
<dbReference type="InterPro" id="IPR001128">
    <property type="entry name" value="Cyt_P450"/>
</dbReference>
<dbReference type="GO" id="GO:0020037">
    <property type="term" value="F:heme binding"/>
    <property type="evidence" value="ECO:0007669"/>
    <property type="project" value="InterPro"/>
</dbReference>
<keyword evidence="4 6" id="KW-0479">Metal-binding</keyword>
<dbReference type="AlphaFoldDB" id="A0A4P7N195"/>
<reference evidence="8 9" key="1">
    <citation type="journal article" date="2019" name="Mol. Biol. Evol.">
        <title>Blast fungal genomes show frequent chromosomal changes, gene gains and losses, and effector gene turnover.</title>
        <authorList>
            <person name="Gomez Luciano L.B."/>
            <person name="Jason Tsai I."/>
            <person name="Chuma I."/>
            <person name="Tosa Y."/>
            <person name="Chen Y.H."/>
            <person name="Li J.Y."/>
            <person name="Li M.Y."/>
            <person name="Jade Lu M.Y."/>
            <person name="Nakayashiki H."/>
            <person name="Li W.H."/>
        </authorList>
    </citation>
    <scope>NUCLEOTIDE SEQUENCE [LARGE SCALE GENOMIC DNA]</scope>
    <source>
        <strain evidence="8">MZ5-1-6</strain>
    </source>
</reference>
<proteinExistence type="inferred from homology"/>
<organism evidence="8 9">
    <name type="scientific">Pyricularia oryzae</name>
    <name type="common">Rice blast fungus</name>
    <name type="synonym">Magnaporthe oryzae</name>
    <dbReference type="NCBI Taxonomy" id="318829"/>
    <lineage>
        <taxon>Eukaryota</taxon>
        <taxon>Fungi</taxon>
        <taxon>Dikarya</taxon>
        <taxon>Ascomycota</taxon>
        <taxon>Pezizomycotina</taxon>
        <taxon>Sordariomycetes</taxon>
        <taxon>Sordariomycetidae</taxon>
        <taxon>Magnaporthales</taxon>
        <taxon>Pyriculariaceae</taxon>
        <taxon>Pyricularia</taxon>
    </lineage>
</organism>
<evidence type="ECO:0000256" key="4">
    <source>
        <dbReference type="ARBA" id="ARBA00022723"/>
    </source>
</evidence>
<dbReference type="InterPro" id="IPR002401">
    <property type="entry name" value="Cyt_P450_E_grp-I"/>
</dbReference>
<evidence type="ECO:0000256" key="2">
    <source>
        <dbReference type="ARBA" id="ARBA00010617"/>
    </source>
</evidence>
<dbReference type="Proteomes" id="UP000294847">
    <property type="component" value="Chromosome 2"/>
</dbReference>
<dbReference type="Gene3D" id="1.10.630.10">
    <property type="entry name" value="Cytochrome P450"/>
    <property type="match status" value="1"/>
</dbReference>
<dbReference type="PROSITE" id="PS00086">
    <property type="entry name" value="CYTOCHROME_P450"/>
    <property type="match status" value="1"/>
</dbReference>
<evidence type="ECO:0000256" key="5">
    <source>
        <dbReference type="ARBA" id="ARBA00023004"/>
    </source>
</evidence>
<dbReference type="Pfam" id="PF00067">
    <property type="entry name" value="p450"/>
    <property type="match status" value="2"/>
</dbReference>
<evidence type="ECO:0000256" key="3">
    <source>
        <dbReference type="ARBA" id="ARBA00022617"/>
    </source>
</evidence>
<gene>
    <name evidence="8" type="ORF">PoMZ_01034</name>
</gene>
<feature type="binding site" description="axial binding residue" evidence="6">
    <location>
        <position position="534"/>
    </location>
    <ligand>
        <name>heme</name>
        <dbReference type="ChEBI" id="CHEBI:30413"/>
    </ligand>
    <ligandPart>
        <name>Fe</name>
        <dbReference type="ChEBI" id="CHEBI:18248"/>
    </ligandPart>
</feature>
<evidence type="ECO:0000256" key="7">
    <source>
        <dbReference type="RuleBase" id="RU000461"/>
    </source>
</evidence>
<dbReference type="GO" id="GO:0016705">
    <property type="term" value="F:oxidoreductase activity, acting on paired donors, with incorporation or reduction of molecular oxygen"/>
    <property type="evidence" value="ECO:0007669"/>
    <property type="project" value="InterPro"/>
</dbReference>
<dbReference type="EMBL" id="CP034205">
    <property type="protein sequence ID" value="QBZ56128.1"/>
    <property type="molecule type" value="Genomic_DNA"/>
</dbReference>
<keyword evidence="3 6" id="KW-0349">Heme</keyword>
<comment type="cofactor">
    <cofactor evidence="1 6">
        <name>heme</name>
        <dbReference type="ChEBI" id="CHEBI:30413"/>
    </cofactor>
</comment>
<keyword evidence="7" id="KW-0503">Monooxygenase</keyword>
<dbReference type="PANTHER" id="PTHR24305:SF232">
    <property type="entry name" value="P450, PUTATIVE (EUROFUNG)-RELATED"/>
    <property type="match status" value="1"/>
</dbReference>
<keyword evidence="5 6" id="KW-0408">Iron</keyword>
<dbReference type="PANTHER" id="PTHR24305">
    <property type="entry name" value="CYTOCHROME P450"/>
    <property type="match status" value="1"/>
</dbReference>
<dbReference type="InterPro" id="IPR036396">
    <property type="entry name" value="Cyt_P450_sf"/>
</dbReference>
<dbReference type="GO" id="GO:0005506">
    <property type="term" value="F:iron ion binding"/>
    <property type="evidence" value="ECO:0007669"/>
    <property type="project" value="InterPro"/>
</dbReference>
<dbReference type="SUPFAM" id="SSF48264">
    <property type="entry name" value="Cytochrome P450"/>
    <property type="match status" value="1"/>
</dbReference>
<comment type="similarity">
    <text evidence="2 7">Belongs to the cytochrome P450 family.</text>
</comment>
<keyword evidence="7" id="KW-0560">Oxidoreductase</keyword>
<protein>
    <submittedName>
        <fullName evidence="8">Uncharacterized protein</fullName>
    </submittedName>
</protein>
<dbReference type="GO" id="GO:0004497">
    <property type="term" value="F:monooxygenase activity"/>
    <property type="evidence" value="ECO:0007669"/>
    <property type="project" value="UniProtKB-KW"/>
</dbReference>
<sequence length="588" mass="65959">MSDNVTHSRMALPIAVAAPVVDRLPILTILVGSGLLYLVYRWLMPKPIPGIPYSPEHTRSIMGSLPSFLEFVKENQGRSKPWFPEQNVKLGSALVQIWETPFSRPSCVLTDFQEAQDILMRRTKDFDRGMRDSIVFQGTGKYHHISQTSQSPIFKANKALVKDLMSPRFLADVSAPEIHSKVQLLLRMWSKKTQLAKGKPFNARPDIIEAALDMINAAAFAYDEDSCSVSRQIRHLDSPDVRIDEKRDGSVDFSRAPDTEQAVVVHELGVYLGTQFVSPVPRLAHAFNYLTRPRLRRNLAKKEEIVFTEIRRALKRIEAGESTTASALEHLLRREMESARKAGREPNFFTPSIRDEGWGYIVAGHETSATAISWQVKLLADHPEVQTKLRAVLRAAYSDAAASNRLPTAREITSTPIPYLDAFLEEALRVRGPVLMTGREAKRDAYVLGHLVPKGTFVFMPSMGPTFHAPGIPIDDSVRSETSRTKSWGGSWDPEDVGSFRVERWLTRNPETGEDEYDVQSGPILAFGLGPRSCFGKRLAYLEMRIVIALLVWSFEFQKLPEHLSSYAAHDAITTGPTCCYVGLKELN</sequence>
<dbReference type="InterPro" id="IPR017972">
    <property type="entry name" value="Cyt_P450_CS"/>
</dbReference>
<dbReference type="InterPro" id="IPR050121">
    <property type="entry name" value="Cytochrome_P450_monoxygenase"/>
</dbReference>